<gene>
    <name evidence="1" type="ORF">AX777_18225</name>
</gene>
<protein>
    <submittedName>
        <fullName evidence="1">Uncharacterized protein</fullName>
    </submittedName>
</protein>
<dbReference type="EMBL" id="LSTR01000090">
    <property type="protein sequence ID" value="OAH36976.1"/>
    <property type="molecule type" value="Genomic_DNA"/>
</dbReference>
<evidence type="ECO:0000313" key="2">
    <source>
        <dbReference type="Proteomes" id="UP000077262"/>
    </source>
</evidence>
<sequence>MSVNDHGIRLWNEAGQIIFDTTDYSGQWVGTLTINGATGYTPIRFAVPGVPDGSYVWAVPYYYNAEYWQYEASVAAVTRTEFDYNIGRAPAGCVTMIHYGFM</sequence>
<proteinExistence type="predicted"/>
<dbReference type="RefSeq" id="WP_063977082.1">
    <property type="nucleotide sequence ID" value="NZ_LSTR01000090.1"/>
</dbReference>
<evidence type="ECO:0000313" key="1">
    <source>
        <dbReference type="EMBL" id="OAH36976.1"/>
    </source>
</evidence>
<name>A0A177J8A3_SPHYA</name>
<dbReference type="OrthoDB" id="7007207at2"/>
<reference evidence="1 2" key="1">
    <citation type="submission" date="2016-02" db="EMBL/GenBank/DDBJ databases">
        <authorList>
            <person name="Wen L."/>
            <person name="He K."/>
            <person name="Yang H."/>
        </authorList>
    </citation>
    <scope>NUCLEOTIDE SEQUENCE [LARGE SCALE GENOMIC DNA]</scope>
    <source>
        <strain evidence="1 2">CD09_2</strain>
    </source>
</reference>
<comment type="caution">
    <text evidence="1">The sequence shown here is derived from an EMBL/GenBank/DDBJ whole genome shotgun (WGS) entry which is preliminary data.</text>
</comment>
<dbReference type="AlphaFoldDB" id="A0A177J8A3"/>
<organism evidence="1 2">
    <name type="scientific">Sphingobium yanoikuyae</name>
    <name type="common">Sphingomonas yanoikuyae</name>
    <dbReference type="NCBI Taxonomy" id="13690"/>
    <lineage>
        <taxon>Bacteria</taxon>
        <taxon>Pseudomonadati</taxon>
        <taxon>Pseudomonadota</taxon>
        <taxon>Alphaproteobacteria</taxon>
        <taxon>Sphingomonadales</taxon>
        <taxon>Sphingomonadaceae</taxon>
        <taxon>Sphingobium</taxon>
    </lineage>
</organism>
<dbReference type="Proteomes" id="UP000077262">
    <property type="component" value="Unassembled WGS sequence"/>
</dbReference>
<accession>A0A177J8A3</accession>